<name>A0ACC0UWN5_9HYPO</name>
<dbReference type="EMBL" id="CM047945">
    <property type="protein sequence ID" value="KAI9898537.1"/>
    <property type="molecule type" value="Genomic_DNA"/>
</dbReference>
<accession>A0ACC0UWN5</accession>
<organism evidence="1 2">
    <name type="scientific">Trichothecium roseum</name>
    <dbReference type="NCBI Taxonomy" id="47278"/>
    <lineage>
        <taxon>Eukaryota</taxon>
        <taxon>Fungi</taxon>
        <taxon>Dikarya</taxon>
        <taxon>Ascomycota</taxon>
        <taxon>Pezizomycotina</taxon>
        <taxon>Sordariomycetes</taxon>
        <taxon>Hypocreomycetidae</taxon>
        <taxon>Hypocreales</taxon>
        <taxon>Hypocreales incertae sedis</taxon>
        <taxon>Trichothecium</taxon>
    </lineage>
</organism>
<keyword evidence="2" id="KW-1185">Reference proteome</keyword>
<proteinExistence type="predicted"/>
<gene>
    <name evidence="1" type="ORF">N3K66_006897</name>
</gene>
<protein>
    <submittedName>
        <fullName evidence="1">Uncharacterized protein</fullName>
    </submittedName>
</protein>
<evidence type="ECO:0000313" key="2">
    <source>
        <dbReference type="Proteomes" id="UP001163324"/>
    </source>
</evidence>
<evidence type="ECO:0000313" key="1">
    <source>
        <dbReference type="EMBL" id="KAI9898537.1"/>
    </source>
</evidence>
<sequence>MSTYHGSPIPEDLPSSPPVDSSSQAGSLMSPSRSSRRKEKRNAPLTPRRFNRFFAPRSSLPARRILSDLSSSSTNRQLASPASSDIFLSSDINDSPTYRTPGSRFRKRRYLETLHEESPTKRRRGVMTDGEAEEEDEEDGGEEQEEDMEPVPLKYPDESLNHQPSGLEMISPPDDIKDPDAWRAATLSHFFKASRSQEQSAKSSPAKKTIRVSPAKCTFIEPPEDYEHRPIRQFRDQGFEARLLNREHCFSRTTVRGCPPTTDHDWRMSTSAYHSNSTDWARCVDDGGAPTIPFSLSSCRNVRNLGTVVGDESGFIHWFCKTESSSDQWHLTGSRQVHQNAIMDMDFSEDDLRLATACGDRTGQIIDTVTQTTAVNLSGGHRNSMRQVKFQPGMTNGSVLASSDRDGQVQVWDLRCSSLPTRAFSASRSKARDASLDPVDCKTSNTIEGGHKRPGQTCGASVTALQWFPGSRSHLLLTGSEADASIKLWDTRYIKRRNQPDDVPLAVTAVPPTHAWRSWGITSLALSSDSSRLFAVCKDSVVYAYSTAHLMLGDSPELSDPGWKRRPRAVAGLGPLYGMTHEGFRVPTFYTKCALRPASGSRPETLAVGSGQGSPILMPTSESHLPPASSPDSNGNGSNTSSSASEVPIYRNVGTPLVRGHSAEVTSVGWQSDGGLVTASDDHFVRRWGEDEGRARYLRTVGEFGGERYMAGWADVGDEFDEDEDGGLDDVEC</sequence>
<comment type="caution">
    <text evidence="1">The sequence shown here is derived from an EMBL/GenBank/DDBJ whole genome shotgun (WGS) entry which is preliminary data.</text>
</comment>
<reference evidence="1" key="1">
    <citation type="submission" date="2022-10" db="EMBL/GenBank/DDBJ databases">
        <title>Complete Genome of Trichothecium roseum strain YXFP-22015, a Plant Pathogen Isolated from Citrus.</title>
        <authorList>
            <person name="Wang Y."/>
            <person name="Zhu L."/>
        </authorList>
    </citation>
    <scope>NUCLEOTIDE SEQUENCE</scope>
    <source>
        <strain evidence="1">YXFP-22015</strain>
    </source>
</reference>
<dbReference type="Proteomes" id="UP001163324">
    <property type="component" value="Chromosome 6"/>
</dbReference>